<proteinExistence type="predicted"/>
<gene>
    <name evidence="1" type="ORF">NRB20_45080</name>
</gene>
<dbReference type="EMBL" id="WEGK01000010">
    <property type="protein sequence ID" value="MQY21397.1"/>
    <property type="molecule type" value="Genomic_DNA"/>
</dbReference>
<sequence length="75" mass="8603">MRVWCDDDFTLYDAPPHQLADRFMRGIGYRCEPGHWRGVRAISMEEGPDEVVEPIPDGILVNIEQVARHHGAPYL</sequence>
<protein>
    <submittedName>
        <fullName evidence="1">Uncharacterized protein</fullName>
    </submittedName>
</protein>
<evidence type="ECO:0000313" key="1">
    <source>
        <dbReference type="EMBL" id="MQY21397.1"/>
    </source>
</evidence>
<comment type="caution">
    <text evidence="1">The sequence shown here is derived from an EMBL/GenBank/DDBJ whole genome shotgun (WGS) entry which is preliminary data.</text>
</comment>
<keyword evidence="2" id="KW-1185">Reference proteome</keyword>
<dbReference type="RefSeq" id="WP_153412147.1">
    <property type="nucleotide sequence ID" value="NZ_WEGK01000010.1"/>
</dbReference>
<name>A0A7K0D6R3_9NOCA</name>
<dbReference type="AlphaFoldDB" id="A0A7K0D6R3"/>
<dbReference type="OrthoDB" id="4570546at2"/>
<organism evidence="1 2">
    <name type="scientific">Nocardia macrotermitis</name>
    <dbReference type="NCBI Taxonomy" id="2585198"/>
    <lineage>
        <taxon>Bacteria</taxon>
        <taxon>Bacillati</taxon>
        <taxon>Actinomycetota</taxon>
        <taxon>Actinomycetes</taxon>
        <taxon>Mycobacteriales</taxon>
        <taxon>Nocardiaceae</taxon>
        <taxon>Nocardia</taxon>
    </lineage>
</organism>
<accession>A0A7K0D6R3</accession>
<reference evidence="1 2" key="1">
    <citation type="submission" date="2019-10" db="EMBL/GenBank/DDBJ databases">
        <title>Nocardia macrotermitis sp. nov. and Nocardia aurantia sp. nov., isolated from the gut of fungus growing-termite Macrotermes natalensis.</title>
        <authorList>
            <person name="Benndorf R."/>
            <person name="Schwitalla J."/>
            <person name="Martin K."/>
            <person name="De Beer W."/>
            <person name="Kaster A.-K."/>
            <person name="Vollmers J."/>
            <person name="Poulsen M."/>
            <person name="Beemelmanns C."/>
        </authorList>
    </citation>
    <scope>NUCLEOTIDE SEQUENCE [LARGE SCALE GENOMIC DNA]</scope>
    <source>
        <strain evidence="1 2">RB20</strain>
    </source>
</reference>
<evidence type="ECO:0000313" key="2">
    <source>
        <dbReference type="Proteomes" id="UP000438448"/>
    </source>
</evidence>
<dbReference type="Proteomes" id="UP000438448">
    <property type="component" value="Unassembled WGS sequence"/>
</dbReference>